<proteinExistence type="predicted"/>
<keyword evidence="2" id="KW-0614">Plasmid</keyword>
<accession>A0ABY3STQ4</accession>
<reference evidence="2 3" key="1">
    <citation type="journal article" date="2024" name="Int. J. Syst. Evol. Microbiol.">
        <title>Paenibacillus hexagrammi sp. nov., a novel bacterium isolated from the gut content of Hexagrammos agrammus.</title>
        <authorList>
            <person name="Jung H.K."/>
            <person name="Kim D.G."/>
            <person name="Zin H."/>
            <person name="Park J."/>
            <person name="Jung H."/>
            <person name="Kim Y.O."/>
            <person name="Kong H.J."/>
            <person name="Kim J.W."/>
            <person name="Kim Y.S."/>
        </authorList>
    </citation>
    <scope>NUCLEOTIDE SEQUENCE [LARGE SCALE GENOMIC DNA]</scope>
    <source>
        <strain evidence="2 3">YPD9-1</strain>
    </source>
</reference>
<name>A0ABY3STQ4_9BACL</name>
<gene>
    <name evidence="2" type="ORF">L0M14_30510</name>
</gene>
<protein>
    <submittedName>
        <fullName evidence="2">Uncharacterized protein</fullName>
    </submittedName>
</protein>
<keyword evidence="3" id="KW-1185">Reference proteome</keyword>
<sequence>MSNLQKVTPGASQAPLASDLNQIIDTLNGSADMGSFVLAPPIAPPTTLPTATAKTDLDSGSEPTDIN</sequence>
<evidence type="ECO:0000313" key="3">
    <source>
        <dbReference type="Proteomes" id="UP001649230"/>
    </source>
</evidence>
<geneLocation type="plasmid" evidence="2 3">
    <name>pYPD9-1</name>
</geneLocation>
<feature type="region of interest" description="Disordered" evidence="1">
    <location>
        <begin position="46"/>
        <end position="67"/>
    </location>
</feature>
<evidence type="ECO:0000313" key="2">
    <source>
        <dbReference type="EMBL" id="UJF36624.1"/>
    </source>
</evidence>
<dbReference type="Proteomes" id="UP001649230">
    <property type="component" value="Plasmid pYPD9-1"/>
</dbReference>
<dbReference type="EMBL" id="CP090979">
    <property type="protein sequence ID" value="UJF36624.1"/>
    <property type="molecule type" value="Genomic_DNA"/>
</dbReference>
<evidence type="ECO:0000256" key="1">
    <source>
        <dbReference type="SAM" id="MobiDB-lite"/>
    </source>
</evidence>
<dbReference type="RefSeq" id="WP_235123174.1">
    <property type="nucleotide sequence ID" value="NZ_CP090979.1"/>
</dbReference>
<organism evidence="2 3">
    <name type="scientific">Paenibacillus hexagrammi</name>
    <dbReference type="NCBI Taxonomy" id="2908839"/>
    <lineage>
        <taxon>Bacteria</taxon>
        <taxon>Bacillati</taxon>
        <taxon>Bacillota</taxon>
        <taxon>Bacilli</taxon>
        <taxon>Bacillales</taxon>
        <taxon>Paenibacillaceae</taxon>
        <taxon>Paenibacillus</taxon>
    </lineage>
</organism>